<reference evidence="1 2" key="1">
    <citation type="journal article" date="2015" name="Genome Biol. Evol.">
        <title>Comparative Genomics of a Bacterivorous Green Alga Reveals Evolutionary Causalities and Consequences of Phago-Mixotrophic Mode of Nutrition.</title>
        <authorList>
            <person name="Burns J.A."/>
            <person name="Paasch A."/>
            <person name="Narechania A."/>
            <person name="Kim E."/>
        </authorList>
    </citation>
    <scope>NUCLEOTIDE SEQUENCE [LARGE SCALE GENOMIC DNA]</scope>
    <source>
        <strain evidence="1 2">PLY_AMNH</strain>
    </source>
</reference>
<sequence length="112" mass="12531">MSFGINIWANHIGPYVARFQDMFGGDMPGSTDGGMDPVGVFREEKKRHARRHRPVVKALRATFITPVRFCVVAPVKYLAPPVVRGVGWTAMAPVKGARRLLRRRRRSASLSD</sequence>
<dbReference type="Proteomes" id="UP001190700">
    <property type="component" value="Unassembled WGS sequence"/>
</dbReference>
<evidence type="ECO:0000313" key="1">
    <source>
        <dbReference type="EMBL" id="KAK3280065.1"/>
    </source>
</evidence>
<proteinExistence type="predicted"/>
<comment type="caution">
    <text evidence="1">The sequence shown here is derived from an EMBL/GenBank/DDBJ whole genome shotgun (WGS) entry which is preliminary data.</text>
</comment>
<keyword evidence="2" id="KW-1185">Reference proteome</keyword>
<evidence type="ECO:0000313" key="2">
    <source>
        <dbReference type="Proteomes" id="UP001190700"/>
    </source>
</evidence>
<name>A0AAE0GLB8_9CHLO</name>
<accession>A0AAE0GLB8</accession>
<organism evidence="1 2">
    <name type="scientific">Cymbomonas tetramitiformis</name>
    <dbReference type="NCBI Taxonomy" id="36881"/>
    <lineage>
        <taxon>Eukaryota</taxon>
        <taxon>Viridiplantae</taxon>
        <taxon>Chlorophyta</taxon>
        <taxon>Pyramimonadophyceae</taxon>
        <taxon>Pyramimonadales</taxon>
        <taxon>Pyramimonadaceae</taxon>
        <taxon>Cymbomonas</taxon>
    </lineage>
</organism>
<gene>
    <name evidence="1" type="ORF">CYMTET_12086</name>
</gene>
<protein>
    <submittedName>
        <fullName evidence="1">Uncharacterized protein</fullName>
    </submittedName>
</protein>
<dbReference type="AlphaFoldDB" id="A0AAE0GLB8"/>
<dbReference type="EMBL" id="LGRX02004554">
    <property type="protein sequence ID" value="KAK3280065.1"/>
    <property type="molecule type" value="Genomic_DNA"/>
</dbReference>